<name>A0A128A292_9ARCH</name>
<sequence>MALNCPDCDSKLVEFDLGSGIYHCPNSTCTFIYFDKNTGKKYRKNNE</sequence>
<dbReference type="Proteomes" id="UP000196239">
    <property type="component" value="Chromosome 1"/>
</dbReference>
<keyword evidence="2" id="KW-1185">Reference proteome</keyword>
<evidence type="ECO:0008006" key="3">
    <source>
        <dbReference type="Google" id="ProtNLM"/>
    </source>
</evidence>
<organism evidence="1 2">
    <name type="scientific">Nitrosotalea devaniterrae</name>
    <dbReference type="NCBI Taxonomy" id="1078905"/>
    <lineage>
        <taxon>Archaea</taxon>
        <taxon>Nitrososphaerota</taxon>
        <taxon>Nitrososphaeria</taxon>
        <taxon>Nitrosotaleales</taxon>
        <taxon>Nitrosotaleaceae</taxon>
        <taxon>Nitrosotalea</taxon>
    </lineage>
</organism>
<dbReference type="KEGG" id="ndv:NDEV_0724"/>
<gene>
    <name evidence="1" type="ORF">NDEV_0724</name>
</gene>
<reference evidence="2" key="1">
    <citation type="submission" date="2015-10" db="EMBL/GenBank/DDBJ databases">
        <authorList>
            <person name="Lehtovirta-Morley L.E."/>
            <person name="Vieille C."/>
        </authorList>
    </citation>
    <scope>NUCLEOTIDE SEQUENCE [LARGE SCALE GENOMIC DNA]</scope>
</reference>
<proteinExistence type="predicted"/>
<dbReference type="AlphaFoldDB" id="A0A128A292"/>
<protein>
    <recommendedName>
        <fullName evidence="3">Transcription factor zinc-finger domain-containing protein</fullName>
    </recommendedName>
</protein>
<dbReference type="EMBL" id="LN890280">
    <property type="protein sequence ID" value="CUR51489.1"/>
    <property type="molecule type" value="Genomic_DNA"/>
</dbReference>
<accession>A0A128A292</accession>
<evidence type="ECO:0000313" key="2">
    <source>
        <dbReference type="Proteomes" id="UP000196239"/>
    </source>
</evidence>
<evidence type="ECO:0000313" key="1">
    <source>
        <dbReference type="EMBL" id="CUR51489.1"/>
    </source>
</evidence>